<reference evidence="1" key="2">
    <citation type="journal article" date="2015" name="Data Brief">
        <title>Shoot transcriptome of the giant reed, Arundo donax.</title>
        <authorList>
            <person name="Barrero R.A."/>
            <person name="Guerrero F.D."/>
            <person name="Moolhuijzen P."/>
            <person name="Goolsby J.A."/>
            <person name="Tidwell J."/>
            <person name="Bellgard S.E."/>
            <person name="Bellgard M.I."/>
        </authorList>
    </citation>
    <scope>NUCLEOTIDE SEQUENCE</scope>
    <source>
        <tissue evidence="1">Shoot tissue taken approximately 20 cm above the soil surface</tissue>
    </source>
</reference>
<dbReference type="AlphaFoldDB" id="A0A0A9DRA9"/>
<organism evidence="1">
    <name type="scientific">Arundo donax</name>
    <name type="common">Giant reed</name>
    <name type="synonym">Donax arundinaceus</name>
    <dbReference type="NCBI Taxonomy" id="35708"/>
    <lineage>
        <taxon>Eukaryota</taxon>
        <taxon>Viridiplantae</taxon>
        <taxon>Streptophyta</taxon>
        <taxon>Embryophyta</taxon>
        <taxon>Tracheophyta</taxon>
        <taxon>Spermatophyta</taxon>
        <taxon>Magnoliopsida</taxon>
        <taxon>Liliopsida</taxon>
        <taxon>Poales</taxon>
        <taxon>Poaceae</taxon>
        <taxon>PACMAD clade</taxon>
        <taxon>Arundinoideae</taxon>
        <taxon>Arundineae</taxon>
        <taxon>Arundo</taxon>
    </lineage>
</organism>
<sequence>MQGRGNCTVLLLISTHRDCRLLSSPIADEISPPRFRFDRFLYFQGNNLITRFFFSIKQINKKTMLLLRQRRFQEQNF</sequence>
<reference evidence="1" key="1">
    <citation type="submission" date="2014-09" db="EMBL/GenBank/DDBJ databases">
        <authorList>
            <person name="Magalhaes I.L.F."/>
            <person name="Oliveira U."/>
            <person name="Santos F.R."/>
            <person name="Vidigal T.H.D.A."/>
            <person name="Brescovit A.D."/>
            <person name="Santos A.J."/>
        </authorList>
    </citation>
    <scope>NUCLEOTIDE SEQUENCE</scope>
    <source>
        <tissue evidence="1">Shoot tissue taken approximately 20 cm above the soil surface</tissue>
    </source>
</reference>
<evidence type="ECO:0000313" key="1">
    <source>
        <dbReference type="EMBL" id="JAD90346.1"/>
    </source>
</evidence>
<proteinExistence type="predicted"/>
<protein>
    <submittedName>
        <fullName evidence="1">Uncharacterized protein</fullName>
    </submittedName>
</protein>
<accession>A0A0A9DRA9</accession>
<dbReference type="EMBL" id="GBRH01207549">
    <property type="protein sequence ID" value="JAD90346.1"/>
    <property type="molecule type" value="Transcribed_RNA"/>
</dbReference>
<name>A0A0A9DRA9_ARUDO</name>